<proteinExistence type="predicted"/>
<accession>A0ABZ1SWU0</accession>
<protein>
    <recommendedName>
        <fullName evidence="1">Guanylate cyclase domain-containing protein</fullName>
    </recommendedName>
</protein>
<dbReference type="PROSITE" id="PS50125">
    <property type="entry name" value="GUANYLATE_CYCLASE_2"/>
    <property type="match status" value="1"/>
</dbReference>
<evidence type="ECO:0000259" key="1">
    <source>
        <dbReference type="PROSITE" id="PS50125"/>
    </source>
</evidence>
<dbReference type="InterPro" id="IPR029787">
    <property type="entry name" value="Nucleotide_cyclase"/>
</dbReference>
<dbReference type="Gene3D" id="3.30.70.1230">
    <property type="entry name" value="Nucleotide cyclase"/>
    <property type="match status" value="2"/>
</dbReference>
<name>A0ABZ1SWU0_9ACTN</name>
<evidence type="ECO:0000313" key="2">
    <source>
        <dbReference type="EMBL" id="WUP77506.1"/>
    </source>
</evidence>
<feature type="domain" description="Guanylate cyclase" evidence="1">
    <location>
        <begin position="350"/>
        <end position="398"/>
    </location>
</feature>
<reference evidence="2" key="1">
    <citation type="submission" date="2022-10" db="EMBL/GenBank/DDBJ databases">
        <title>The complete genomes of actinobacterial strains from the NBC collection.</title>
        <authorList>
            <person name="Joergensen T.S."/>
            <person name="Alvarez Arevalo M."/>
            <person name="Sterndorff E.B."/>
            <person name="Faurdal D."/>
            <person name="Vuksanovic O."/>
            <person name="Mourched A.-S."/>
            <person name="Charusanti P."/>
            <person name="Shaw S."/>
            <person name="Blin K."/>
            <person name="Weber T."/>
        </authorList>
    </citation>
    <scope>NUCLEOTIDE SEQUENCE</scope>
    <source>
        <strain evidence="2">NBC_00254</strain>
    </source>
</reference>
<dbReference type="RefSeq" id="WP_328710302.1">
    <property type="nucleotide sequence ID" value="NZ_CP108085.1"/>
</dbReference>
<keyword evidence="3" id="KW-1185">Reference proteome</keyword>
<dbReference type="EMBL" id="CP108085">
    <property type="protein sequence ID" value="WUP77506.1"/>
    <property type="molecule type" value="Genomic_DNA"/>
</dbReference>
<organism evidence="2 3">
    <name type="scientific">Microbispora hainanensis</name>
    <dbReference type="NCBI Taxonomy" id="568844"/>
    <lineage>
        <taxon>Bacteria</taxon>
        <taxon>Bacillati</taxon>
        <taxon>Actinomycetota</taxon>
        <taxon>Actinomycetes</taxon>
        <taxon>Streptosporangiales</taxon>
        <taxon>Streptosporangiaceae</taxon>
        <taxon>Microbispora</taxon>
    </lineage>
</organism>
<dbReference type="SUPFAM" id="SSF55073">
    <property type="entry name" value="Nucleotide cyclase"/>
    <property type="match status" value="2"/>
</dbReference>
<sequence length="449" mass="46615">MTTDTPTTGEEPGAFDLARDAAPGLPLTLVERWRASGRTAADARRLLGAHVTTGYSVVSDSAGLTRLSRSLGLLEVLALIDGPKRVLHAYGIGVGGRAMGVWAADNAQLFHPATTDAGTLLSALLRAQDEIGRTCGIRVGIGVHHGDYYDLDGGLYGAEADAVEHLVENHTEGGEIVVTEAVAERLPAGHGFVLRRKDGHGFVLRRKDGHGFVLRRKDAHDGQARLLGAVYRVLDGPRAGDAATDGGWYPIPYPAAFYEDLLRFDPRDAGSAAALAAKHLRERTVVLAERGEPGAAADVPEVALLTGLDLSARMREIGLRLLPAEGAVEVKVAGPLAIYLFDDPGAAVPFALELRAALAEAGMTCRIGLDSGPVLSGRTPDGGRDVAGAPVNQASKMAQDLAAPGVVCLSEAVAAQAGPGEAVAAQAGLGGFTCVQHTVSGVDLTFYQG</sequence>
<evidence type="ECO:0000313" key="3">
    <source>
        <dbReference type="Proteomes" id="UP001432011"/>
    </source>
</evidence>
<dbReference type="InterPro" id="IPR001054">
    <property type="entry name" value="A/G_cyclase"/>
</dbReference>
<dbReference type="Proteomes" id="UP001432011">
    <property type="component" value="Chromosome"/>
</dbReference>
<gene>
    <name evidence="2" type="ORF">OG913_10965</name>
</gene>